<accession>A0AC35F651</accession>
<sequence>MNSNNTTTVFKRTDINREHVVAGGPQSHVVIEPTLKTVIGPEGQVSTGPLHLEQEKEKHGLLHDIKEGVKDVVEAITGRTSPTPKDHLKEAKHLQKKAEHILKDTKKDFKKAEKAQEKADKEAEKANHKTEKALNKQAHGQELLAEAGAELIEAGAMMQKEASDEVGEAPYNIHKTGEVRQATCVDASGQEAAIQAHHAPLRVVEYGATHVTHPSH</sequence>
<evidence type="ECO:0000313" key="2">
    <source>
        <dbReference type="WBParaSite" id="PS1159_v2.g14111.t1"/>
    </source>
</evidence>
<organism evidence="1 2">
    <name type="scientific">Panagrolaimus sp. PS1159</name>
    <dbReference type="NCBI Taxonomy" id="55785"/>
    <lineage>
        <taxon>Eukaryota</taxon>
        <taxon>Metazoa</taxon>
        <taxon>Ecdysozoa</taxon>
        <taxon>Nematoda</taxon>
        <taxon>Chromadorea</taxon>
        <taxon>Rhabditida</taxon>
        <taxon>Tylenchina</taxon>
        <taxon>Panagrolaimomorpha</taxon>
        <taxon>Panagrolaimoidea</taxon>
        <taxon>Panagrolaimidae</taxon>
        <taxon>Panagrolaimus</taxon>
    </lineage>
</organism>
<dbReference type="WBParaSite" id="PS1159_v2.g14111.t1">
    <property type="protein sequence ID" value="PS1159_v2.g14111.t1"/>
    <property type="gene ID" value="PS1159_v2.g14111"/>
</dbReference>
<protein>
    <submittedName>
        <fullName evidence="2">Uncharacterized protein</fullName>
    </submittedName>
</protein>
<evidence type="ECO:0000313" key="1">
    <source>
        <dbReference type="Proteomes" id="UP000887580"/>
    </source>
</evidence>
<dbReference type="Proteomes" id="UP000887580">
    <property type="component" value="Unplaced"/>
</dbReference>
<name>A0AC35F651_9BILA</name>
<reference evidence="2" key="1">
    <citation type="submission" date="2022-11" db="UniProtKB">
        <authorList>
            <consortium name="WormBaseParasite"/>
        </authorList>
    </citation>
    <scope>IDENTIFICATION</scope>
</reference>
<proteinExistence type="predicted"/>